<dbReference type="Proteomes" id="UP000256645">
    <property type="component" value="Unassembled WGS sequence"/>
</dbReference>
<keyword evidence="3" id="KW-1185">Reference proteome</keyword>
<feature type="region of interest" description="Disordered" evidence="1">
    <location>
        <begin position="205"/>
        <end position="281"/>
    </location>
</feature>
<evidence type="ECO:0000313" key="3">
    <source>
        <dbReference type="Proteomes" id="UP000256645"/>
    </source>
</evidence>
<dbReference type="OrthoDB" id="3479226at2759"/>
<dbReference type="Pfam" id="PF10042">
    <property type="entry name" value="DUF2278"/>
    <property type="match status" value="1"/>
</dbReference>
<evidence type="ECO:0008006" key="4">
    <source>
        <dbReference type="Google" id="ProtNLM"/>
    </source>
</evidence>
<dbReference type="EMBL" id="PDLM01000006">
    <property type="protein sequence ID" value="RDW74863.1"/>
    <property type="molecule type" value="Genomic_DNA"/>
</dbReference>
<dbReference type="InterPro" id="IPR019268">
    <property type="entry name" value="DUF2278"/>
</dbReference>
<proteinExistence type="predicted"/>
<comment type="caution">
    <text evidence="2">The sequence shown here is derived from an EMBL/GenBank/DDBJ whole genome shotgun (WGS) entry which is preliminary data.</text>
</comment>
<feature type="compositionally biased region" description="Polar residues" evidence="1">
    <location>
        <begin position="218"/>
        <end position="236"/>
    </location>
</feature>
<accession>A0A3D8RLE6</accession>
<organism evidence="2 3">
    <name type="scientific">Coleophoma cylindrospora</name>
    <dbReference type="NCBI Taxonomy" id="1849047"/>
    <lineage>
        <taxon>Eukaryota</taxon>
        <taxon>Fungi</taxon>
        <taxon>Dikarya</taxon>
        <taxon>Ascomycota</taxon>
        <taxon>Pezizomycotina</taxon>
        <taxon>Leotiomycetes</taxon>
        <taxon>Helotiales</taxon>
        <taxon>Dermateaceae</taxon>
        <taxon>Coleophoma</taxon>
    </lineage>
</organism>
<protein>
    <recommendedName>
        <fullName evidence="4">DUF2278 family protein</fullName>
    </recommendedName>
</protein>
<name>A0A3D8RLE6_9HELO</name>
<reference evidence="2 3" key="1">
    <citation type="journal article" date="2018" name="IMA Fungus">
        <title>IMA Genome-F 9: Draft genome sequence of Annulohypoxylon stygium, Aspergillus mulundensis, Berkeleyomyces basicola (syn. Thielaviopsis basicola), Ceratocystis smalleyi, two Cercospora beticola strains, Coleophoma cylindrospora, Fusarium fracticaudum, Phialophora cf. hyalina, and Morchella septimelata.</title>
        <authorList>
            <person name="Wingfield B.D."/>
            <person name="Bills G.F."/>
            <person name="Dong Y."/>
            <person name="Huang W."/>
            <person name="Nel W.J."/>
            <person name="Swalarsk-Parry B.S."/>
            <person name="Vaghefi N."/>
            <person name="Wilken P.M."/>
            <person name="An Z."/>
            <person name="de Beer Z.W."/>
            <person name="De Vos L."/>
            <person name="Chen L."/>
            <person name="Duong T.A."/>
            <person name="Gao Y."/>
            <person name="Hammerbacher A."/>
            <person name="Kikkert J.R."/>
            <person name="Li Y."/>
            <person name="Li H."/>
            <person name="Li K."/>
            <person name="Li Q."/>
            <person name="Liu X."/>
            <person name="Ma X."/>
            <person name="Naidoo K."/>
            <person name="Pethybridge S.J."/>
            <person name="Sun J."/>
            <person name="Steenkamp E.T."/>
            <person name="van der Nest M.A."/>
            <person name="van Wyk S."/>
            <person name="Wingfield M.J."/>
            <person name="Xiong C."/>
            <person name="Yue Q."/>
            <person name="Zhang X."/>
        </authorList>
    </citation>
    <scope>NUCLEOTIDE SEQUENCE [LARGE SCALE GENOMIC DNA]</scope>
    <source>
        <strain evidence="2 3">BP6252</strain>
    </source>
</reference>
<evidence type="ECO:0000256" key="1">
    <source>
        <dbReference type="SAM" id="MobiDB-lite"/>
    </source>
</evidence>
<evidence type="ECO:0000313" key="2">
    <source>
        <dbReference type="EMBL" id="RDW74863.1"/>
    </source>
</evidence>
<dbReference type="AlphaFoldDB" id="A0A3D8RLE6"/>
<sequence length="357" mass="39090">MGIPAYGVWAATPTVFTAQRTGRSPHGKLTFDDGTNKYQSTEADINVKSTTGDTRLVYWNNASFTHPITSQLANLQPGYTSLANAATGSNGTRLDLLRDNLETLTDGTVLATSVPGANNDIVDDLTAIFNRAIQDKATVYLWGSQYVDSGSQAGIHDIHMNQGDSGNFTSANGTWQDGSFILKFSDGHYEAVFLAFAEQYTQTDNNGQPISGAPTFAQLLNSPDTSSSNPKQGNQDHQQSSAHHSHHKHHNKRHAKHAQRHGEQYEESPMKWASHGGSRRPNHVVVHDAVQKRDMTGWSLVDQQGKEHKIKAEEAHGIKNGDEVEFPDVPLNQAGGTIYLKDAHGKTVNDMIYSKFL</sequence>
<feature type="compositionally biased region" description="Basic residues" evidence="1">
    <location>
        <begin position="243"/>
        <end position="259"/>
    </location>
</feature>
<dbReference type="STRING" id="1849047.A0A3D8RLE6"/>
<gene>
    <name evidence="2" type="ORF">BP6252_06005</name>
</gene>